<dbReference type="RefSeq" id="WP_167872876.1">
    <property type="nucleotide sequence ID" value="NZ_CP048852.1"/>
</dbReference>
<dbReference type="PRINTS" id="PR00765">
    <property type="entry name" value="CRBOXYPTASEA"/>
</dbReference>
<accession>A0A6H0WJC8</accession>
<keyword evidence="10" id="KW-1185">Reference proteome</keyword>
<dbReference type="GO" id="GO:0005615">
    <property type="term" value="C:extracellular space"/>
    <property type="evidence" value="ECO:0007669"/>
    <property type="project" value="TreeGrafter"/>
</dbReference>
<dbReference type="PANTHER" id="PTHR11705">
    <property type="entry name" value="PROTEASE FAMILY M14 CARBOXYPEPTIDASE A,B"/>
    <property type="match status" value="1"/>
</dbReference>
<sequence length="376" mass="43455">MMAFITVKPEIKHNLAKVARELKIDEELLNIANRFAQKDQLYCPGYIIEEQNDKELQTIEDIKSFLQPWQLDLSDSWVKQEKIYDHSAVEKEIKKIIDVFPFVSCREIGRSVLGRPIWELKTGGEHAAKKVHMNASFHANEWITTSVLLKWFKEYCMSLCCGSSFFGFSPMKLFSSTSLSLVPLVNPDGVDLVLCGTEGMGARKDELERLNGHRPNFNEWKANINGVDLNKQFPSLWEIEKYRKPKVPSYRDFPGISPLTEPESITMYRLITENPPDRLLALHTQGEEIYWGYKGLEPEESAAVIKDFEKVSGNIYQGIRDIDSYAGFRDWFIHHYFKEGYTVELGKGQNPLPFQQFSHIYNATNGILWRALFFHV</sequence>
<dbReference type="Proteomes" id="UP000501914">
    <property type="component" value="Chromosome"/>
</dbReference>
<dbReference type="Pfam" id="PF00246">
    <property type="entry name" value="Peptidase_M14"/>
    <property type="match status" value="1"/>
</dbReference>
<name>A0A6H0WJC8_9BACI</name>
<feature type="domain" description="Peptidase M14" evidence="8">
    <location>
        <begin position="82"/>
        <end position="372"/>
    </location>
</feature>
<organism evidence="9 10">
    <name type="scientific">Bacillus tequilensis</name>
    <dbReference type="NCBI Taxonomy" id="227866"/>
    <lineage>
        <taxon>Bacteria</taxon>
        <taxon>Bacillati</taxon>
        <taxon>Bacillota</taxon>
        <taxon>Bacilli</taxon>
        <taxon>Bacillales</taxon>
        <taxon>Bacillaceae</taxon>
        <taxon>Bacillus</taxon>
    </lineage>
</organism>
<dbReference type="PROSITE" id="PS52035">
    <property type="entry name" value="PEPTIDASE_M14"/>
    <property type="match status" value="1"/>
</dbReference>
<dbReference type="InterPro" id="IPR000834">
    <property type="entry name" value="Peptidase_M14"/>
</dbReference>
<protein>
    <recommendedName>
        <fullName evidence="8">Peptidase M14 domain-containing protein</fullName>
    </recommendedName>
</protein>
<evidence type="ECO:0000256" key="7">
    <source>
        <dbReference type="PROSITE-ProRule" id="PRU01379"/>
    </source>
</evidence>
<gene>
    <name evidence="9" type="ORF">G4P54_13000</name>
</gene>
<dbReference type="KEGG" id="bteq:G4P54_13000"/>
<dbReference type="GO" id="GO:0008270">
    <property type="term" value="F:zinc ion binding"/>
    <property type="evidence" value="ECO:0007669"/>
    <property type="project" value="InterPro"/>
</dbReference>
<evidence type="ECO:0000256" key="4">
    <source>
        <dbReference type="ARBA" id="ARBA00022801"/>
    </source>
</evidence>
<feature type="active site" description="Proton donor/acceptor" evidence="7">
    <location>
        <position position="344"/>
    </location>
</feature>
<reference evidence="9 10" key="1">
    <citation type="submission" date="2020-02" db="EMBL/GenBank/DDBJ databases">
        <title>Genome sequencing, annotation and comparative genomic analysis of Bacillus tequilensis EA-CB0015, an effective biological control agent against Pseudocercospora fijiensis in banana plants.</title>
        <authorList>
            <person name="Cuellar-Gaviria T.Z."/>
            <person name="Ju K.-S."/>
            <person name="Villegas-Escobar V."/>
        </authorList>
    </citation>
    <scope>NUCLEOTIDE SEQUENCE [LARGE SCALE GENOMIC DNA]</scope>
    <source>
        <strain evidence="9 10">EA-CB0015</strain>
    </source>
</reference>
<evidence type="ECO:0000256" key="3">
    <source>
        <dbReference type="ARBA" id="ARBA00022670"/>
    </source>
</evidence>
<evidence type="ECO:0000256" key="5">
    <source>
        <dbReference type="ARBA" id="ARBA00022833"/>
    </source>
</evidence>
<dbReference type="SMART" id="SM00631">
    <property type="entry name" value="Zn_pept"/>
    <property type="match status" value="1"/>
</dbReference>
<evidence type="ECO:0000259" key="8">
    <source>
        <dbReference type="PROSITE" id="PS52035"/>
    </source>
</evidence>
<keyword evidence="5" id="KW-0862">Zinc</keyword>
<comment type="cofactor">
    <cofactor evidence="1">
        <name>Zn(2+)</name>
        <dbReference type="ChEBI" id="CHEBI:29105"/>
    </cofactor>
</comment>
<comment type="similarity">
    <text evidence="2 7">Belongs to the peptidase M14 family.</text>
</comment>
<evidence type="ECO:0000256" key="2">
    <source>
        <dbReference type="ARBA" id="ARBA00005988"/>
    </source>
</evidence>
<evidence type="ECO:0000256" key="1">
    <source>
        <dbReference type="ARBA" id="ARBA00001947"/>
    </source>
</evidence>
<keyword evidence="6" id="KW-0482">Metalloprotease</keyword>
<evidence type="ECO:0000313" key="10">
    <source>
        <dbReference type="Proteomes" id="UP000501914"/>
    </source>
</evidence>
<dbReference type="GO" id="GO:0006508">
    <property type="term" value="P:proteolysis"/>
    <property type="evidence" value="ECO:0007669"/>
    <property type="project" value="UniProtKB-KW"/>
</dbReference>
<dbReference type="AlphaFoldDB" id="A0A6H0WJC8"/>
<keyword evidence="4" id="KW-0378">Hydrolase</keyword>
<dbReference type="InterPro" id="IPR034274">
    <property type="entry name" value="ENP1_M14_CPD"/>
</dbReference>
<dbReference type="SUPFAM" id="SSF53187">
    <property type="entry name" value="Zn-dependent exopeptidases"/>
    <property type="match status" value="1"/>
</dbReference>
<dbReference type="CDD" id="cd06229">
    <property type="entry name" value="M14_Endopeptidase_I"/>
    <property type="match status" value="1"/>
</dbReference>
<evidence type="ECO:0000313" key="9">
    <source>
        <dbReference type="EMBL" id="QIW80650.1"/>
    </source>
</evidence>
<dbReference type="GO" id="GO:0004181">
    <property type="term" value="F:metallocarboxypeptidase activity"/>
    <property type="evidence" value="ECO:0007669"/>
    <property type="project" value="InterPro"/>
</dbReference>
<keyword evidence="3" id="KW-0645">Protease</keyword>
<dbReference type="Gene3D" id="3.40.630.10">
    <property type="entry name" value="Zn peptidases"/>
    <property type="match status" value="1"/>
</dbReference>
<dbReference type="EMBL" id="CP048852">
    <property type="protein sequence ID" value="QIW80650.1"/>
    <property type="molecule type" value="Genomic_DNA"/>
</dbReference>
<proteinExistence type="inferred from homology"/>
<dbReference type="PANTHER" id="PTHR11705:SF143">
    <property type="entry name" value="SLL0236 PROTEIN"/>
    <property type="match status" value="1"/>
</dbReference>
<evidence type="ECO:0000256" key="6">
    <source>
        <dbReference type="ARBA" id="ARBA00023049"/>
    </source>
</evidence>